<dbReference type="RefSeq" id="WP_353650089.1">
    <property type="nucleotide sequence ID" value="NZ_CP159218.1"/>
</dbReference>
<sequence>MGADSAHTDTITDERRTLAWLLQAPRNIQASYLGPVFVDTYTDSTTRQVAAAIKELISMGRVADESAVLDHLKAQLLSVDTLRQIQHDLREAAPSVDERTVSTFNRAALVAEETNRLQIRADAQAALRRQNATERPPTVPLSELLAQPDEPVTYRVDRLLPKGGRAVLAAQFKAGKTTLVGNAIRALADTTPFLEEFTVDALDDGRRIVLIDNEMSTSQLRIWLRDQGIEHPERVITISLRGRVSTFDLLDTPTLQAWADVLRNVGAGFVIFDCLRPVLDALGLDESREAGRFLVAFDALLAAAGVDEAILVHHMGHTGERSRGDSRIRDWPDVEWRLVRQSAEHGDEIDPAAPRFFAAFGRDVDVPEGALTFDPSTRHLTLTGGNRRDVKAEEAVEDILAVLDESTEPLSGRAIAQRLAGSEHGRSAVRSGIRAGIRRGDILTEDGPRNAVLHYLNPSTASVRRSAPPVRQRAQSECASAPIGGALHSETQQEDIDDRATGALIDPCQTCHQPMLLNDGRAECERCRLDAAGGAA</sequence>
<dbReference type="SUPFAM" id="SSF52540">
    <property type="entry name" value="P-loop containing nucleoside triphosphate hydrolases"/>
    <property type="match status" value="1"/>
</dbReference>
<dbReference type="Gene3D" id="3.40.50.300">
    <property type="entry name" value="P-loop containing nucleotide triphosphate hydrolases"/>
    <property type="match status" value="1"/>
</dbReference>
<dbReference type="Pfam" id="PF13481">
    <property type="entry name" value="AAA_25"/>
    <property type="match status" value="1"/>
</dbReference>
<dbReference type="AlphaFoldDB" id="A0AAU8DR35"/>
<organism evidence="2">
    <name type="scientific">Nakamurella sp. A5-74</name>
    <dbReference type="NCBI Taxonomy" id="3158264"/>
    <lineage>
        <taxon>Bacteria</taxon>
        <taxon>Bacillati</taxon>
        <taxon>Actinomycetota</taxon>
        <taxon>Actinomycetes</taxon>
        <taxon>Nakamurellales</taxon>
        <taxon>Nakamurellaceae</taxon>
        <taxon>Nakamurella</taxon>
    </lineage>
</organism>
<feature type="region of interest" description="Disordered" evidence="1">
    <location>
        <begin position="461"/>
        <end position="486"/>
    </location>
</feature>
<accession>A0AAU8DR35</accession>
<evidence type="ECO:0000256" key="1">
    <source>
        <dbReference type="SAM" id="MobiDB-lite"/>
    </source>
</evidence>
<protein>
    <submittedName>
        <fullName evidence="2">AAA family ATPase</fullName>
    </submittedName>
</protein>
<proteinExistence type="predicted"/>
<dbReference type="InterPro" id="IPR027417">
    <property type="entry name" value="P-loop_NTPase"/>
</dbReference>
<name>A0AAU8DR35_9ACTN</name>
<dbReference type="EMBL" id="CP159218">
    <property type="protein sequence ID" value="XCG64476.1"/>
    <property type="molecule type" value="Genomic_DNA"/>
</dbReference>
<reference evidence="2" key="1">
    <citation type="submission" date="2024-05" db="EMBL/GenBank/DDBJ databases">
        <authorList>
            <person name="Cai S.Y."/>
            <person name="Jin L.M."/>
            <person name="Li H.R."/>
        </authorList>
    </citation>
    <scope>NUCLEOTIDE SEQUENCE</scope>
    <source>
        <strain evidence="2">A5-74</strain>
    </source>
</reference>
<evidence type="ECO:0000313" key="2">
    <source>
        <dbReference type="EMBL" id="XCG64476.1"/>
    </source>
</evidence>
<gene>
    <name evidence="2" type="ORF">ABLG96_03815</name>
</gene>